<dbReference type="AlphaFoldDB" id="A0A6A4ZQS2"/>
<dbReference type="EMBL" id="VJMI01017106">
    <property type="protein sequence ID" value="KAF0715058.1"/>
    <property type="molecule type" value="Genomic_DNA"/>
</dbReference>
<dbReference type="Proteomes" id="UP000469452">
    <property type="component" value="Unassembled WGS sequence"/>
</dbReference>
<dbReference type="InterPro" id="IPR004875">
    <property type="entry name" value="DDE_SF_endonuclease_dom"/>
</dbReference>
<proteinExistence type="predicted"/>
<reference evidence="2 3" key="1">
    <citation type="submission" date="2019-06" db="EMBL/GenBank/DDBJ databases">
        <title>Genomics analysis of Aphanomyces spp. identifies a new class of oomycete effector associated with host adaptation.</title>
        <authorList>
            <person name="Gaulin E."/>
        </authorList>
    </citation>
    <scope>NUCLEOTIDE SEQUENCE [LARGE SCALE GENOMIC DNA]</scope>
    <source>
        <strain evidence="2 3">E</strain>
    </source>
</reference>
<evidence type="ECO:0000313" key="2">
    <source>
        <dbReference type="EMBL" id="KAF0715058.1"/>
    </source>
</evidence>
<accession>A0A6A4ZQS2</accession>
<evidence type="ECO:0000313" key="3">
    <source>
        <dbReference type="Proteomes" id="UP000469452"/>
    </source>
</evidence>
<gene>
    <name evidence="2" type="ORF">AaE_011417</name>
</gene>
<dbReference type="Pfam" id="PF03184">
    <property type="entry name" value="DDE_1"/>
    <property type="match status" value="1"/>
</dbReference>
<name>A0A6A4ZQS2_APHAT</name>
<organism evidence="2 3">
    <name type="scientific">Aphanomyces astaci</name>
    <name type="common">Crayfish plague agent</name>
    <dbReference type="NCBI Taxonomy" id="112090"/>
    <lineage>
        <taxon>Eukaryota</taxon>
        <taxon>Sar</taxon>
        <taxon>Stramenopiles</taxon>
        <taxon>Oomycota</taxon>
        <taxon>Saprolegniomycetes</taxon>
        <taxon>Saprolegniales</taxon>
        <taxon>Verrucalvaceae</taxon>
        <taxon>Aphanomyces</taxon>
    </lineage>
</organism>
<feature type="domain" description="DDE-1" evidence="1">
    <location>
        <begin position="26"/>
        <end position="153"/>
    </location>
</feature>
<comment type="caution">
    <text evidence="2">The sequence shown here is derived from an EMBL/GenBank/DDBJ whole genome shotgun (WGS) entry which is preliminary data.</text>
</comment>
<sequence length="162" mass="18404">AGRCRLVIVHGQPGGLVELPSYPRGAIYAVQENAWMDERVWDIYVRELLRYEIEAPSVVVVDNLSAHVTPHPGPVSWMSCPPTRRVHANHLMWVSWCHGPLDVGVMGPFKANCRTEWLHETKVTTAAEKRLAMVQRILKVWEAIPSMMITRSFDTAIPREEP</sequence>
<dbReference type="GO" id="GO:0003676">
    <property type="term" value="F:nucleic acid binding"/>
    <property type="evidence" value="ECO:0007669"/>
    <property type="project" value="InterPro"/>
</dbReference>
<evidence type="ECO:0000259" key="1">
    <source>
        <dbReference type="Pfam" id="PF03184"/>
    </source>
</evidence>
<protein>
    <recommendedName>
        <fullName evidence="1">DDE-1 domain-containing protein</fullName>
    </recommendedName>
</protein>
<feature type="non-terminal residue" evidence="2">
    <location>
        <position position="1"/>
    </location>
</feature>